<feature type="non-terminal residue" evidence="3">
    <location>
        <position position="175"/>
    </location>
</feature>
<organism evidence="3 4">
    <name type="scientific">Acanthoscelides obtectus</name>
    <name type="common">Bean weevil</name>
    <name type="synonym">Bruchus obtectus</name>
    <dbReference type="NCBI Taxonomy" id="200917"/>
    <lineage>
        <taxon>Eukaryota</taxon>
        <taxon>Metazoa</taxon>
        <taxon>Ecdysozoa</taxon>
        <taxon>Arthropoda</taxon>
        <taxon>Hexapoda</taxon>
        <taxon>Insecta</taxon>
        <taxon>Pterygota</taxon>
        <taxon>Neoptera</taxon>
        <taxon>Endopterygota</taxon>
        <taxon>Coleoptera</taxon>
        <taxon>Polyphaga</taxon>
        <taxon>Cucujiformia</taxon>
        <taxon>Chrysomeloidea</taxon>
        <taxon>Chrysomelidae</taxon>
        <taxon>Bruchinae</taxon>
        <taxon>Bruchini</taxon>
        <taxon>Acanthoscelides</taxon>
    </lineage>
</organism>
<evidence type="ECO:0000313" key="3">
    <source>
        <dbReference type="EMBL" id="CAH1980542.1"/>
    </source>
</evidence>
<feature type="compositionally biased region" description="Polar residues" evidence="1">
    <location>
        <begin position="1"/>
        <end position="12"/>
    </location>
</feature>
<keyword evidence="2" id="KW-0812">Transmembrane</keyword>
<evidence type="ECO:0000256" key="2">
    <source>
        <dbReference type="SAM" id="Phobius"/>
    </source>
</evidence>
<dbReference type="EMBL" id="CAKOFQ010006896">
    <property type="protein sequence ID" value="CAH1980542.1"/>
    <property type="molecule type" value="Genomic_DNA"/>
</dbReference>
<protein>
    <submittedName>
        <fullName evidence="3">Uncharacterized protein</fullName>
    </submittedName>
</protein>
<reference evidence="3" key="1">
    <citation type="submission" date="2022-03" db="EMBL/GenBank/DDBJ databases">
        <authorList>
            <person name="Sayadi A."/>
        </authorList>
    </citation>
    <scope>NUCLEOTIDE SEQUENCE</scope>
</reference>
<sequence length="175" mass="19917">SKSTAQNSNSIPKAQEPPRIANFEDRLKSIITSVLNEDQQNSTKQAQPPLLQYCQPPSVPAVPQHATSSYGSQYNYHSSFIPPKQEDKRLASMMECYKEEPKTLVPPSRSSEQPDYTQVSPAKLALRRHLSQEKLAHQHMPYNTPDGIAATRTIGKRLWWLLTYIHFCFLAFFIS</sequence>
<accession>A0A9P0KSD5</accession>
<evidence type="ECO:0000256" key="1">
    <source>
        <dbReference type="SAM" id="MobiDB-lite"/>
    </source>
</evidence>
<evidence type="ECO:0000313" key="4">
    <source>
        <dbReference type="Proteomes" id="UP001152888"/>
    </source>
</evidence>
<dbReference type="Proteomes" id="UP001152888">
    <property type="component" value="Unassembled WGS sequence"/>
</dbReference>
<proteinExistence type="predicted"/>
<keyword evidence="2" id="KW-1133">Transmembrane helix</keyword>
<dbReference type="AlphaFoldDB" id="A0A9P0KSD5"/>
<name>A0A9P0KSD5_ACAOB</name>
<feature type="region of interest" description="Disordered" evidence="1">
    <location>
        <begin position="1"/>
        <end position="22"/>
    </location>
</feature>
<keyword evidence="4" id="KW-1185">Reference proteome</keyword>
<comment type="caution">
    <text evidence="3">The sequence shown here is derived from an EMBL/GenBank/DDBJ whole genome shotgun (WGS) entry which is preliminary data.</text>
</comment>
<dbReference type="OrthoDB" id="443402at2759"/>
<keyword evidence="2" id="KW-0472">Membrane</keyword>
<gene>
    <name evidence="3" type="ORF">ACAOBT_LOCUS14046</name>
</gene>
<feature type="transmembrane region" description="Helical" evidence="2">
    <location>
        <begin position="158"/>
        <end position="174"/>
    </location>
</feature>